<proteinExistence type="predicted"/>
<dbReference type="EMBL" id="BGPR01000343">
    <property type="protein sequence ID" value="GBM14431.1"/>
    <property type="molecule type" value="Genomic_DNA"/>
</dbReference>
<reference evidence="1 2" key="1">
    <citation type="journal article" date="2019" name="Sci. Rep.">
        <title>Orb-weaving spider Araneus ventricosus genome elucidates the spidroin gene catalogue.</title>
        <authorList>
            <person name="Kono N."/>
            <person name="Nakamura H."/>
            <person name="Ohtoshi R."/>
            <person name="Moran D.A.P."/>
            <person name="Shinohara A."/>
            <person name="Yoshida Y."/>
            <person name="Fujiwara M."/>
            <person name="Mori M."/>
            <person name="Tomita M."/>
            <person name="Arakawa K."/>
        </authorList>
    </citation>
    <scope>NUCLEOTIDE SEQUENCE [LARGE SCALE GENOMIC DNA]</scope>
</reference>
<protein>
    <submittedName>
        <fullName evidence="1">Uncharacterized protein</fullName>
    </submittedName>
</protein>
<organism evidence="1 2">
    <name type="scientific">Araneus ventricosus</name>
    <name type="common">Orbweaver spider</name>
    <name type="synonym">Epeira ventricosa</name>
    <dbReference type="NCBI Taxonomy" id="182803"/>
    <lineage>
        <taxon>Eukaryota</taxon>
        <taxon>Metazoa</taxon>
        <taxon>Ecdysozoa</taxon>
        <taxon>Arthropoda</taxon>
        <taxon>Chelicerata</taxon>
        <taxon>Arachnida</taxon>
        <taxon>Araneae</taxon>
        <taxon>Araneomorphae</taxon>
        <taxon>Entelegynae</taxon>
        <taxon>Araneoidea</taxon>
        <taxon>Araneidae</taxon>
        <taxon>Araneus</taxon>
    </lineage>
</organism>
<accession>A0A4Y2DCN5</accession>
<name>A0A4Y2DCN5_ARAVE</name>
<evidence type="ECO:0000313" key="1">
    <source>
        <dbReference type="EMBL" id="GBM14431.1"/>
    </source>
</evidence>
<evidence type="ECO:0000313" key="2">
    <source>
        <dbReference type="Proteomes" id="UP000499080"/>
    </source>
</evidence>
<dbReference type="AlphaFoldDB" id="A0A4Y2DCN5"/>
<dbReference type="Proteomes" id="UP000499080">
    <property type="component" value="Unassembled WGS sequence"/>
</dbReference>
<comment type="caution">
    <text evidence="1">The sequence shown here is derived from an EMBL/GenBank/DDBJ whole genome shotgun (WGS) entry which is preliminary data.</text>
</comment>
<gene>
    <name evidence="1" type="ORF">AVEN_246593_1</name>
</gene>
<keyword evidence="2" id="KW-1185">Reference proteome</keyword>
<sequence>MNKDEKIKLLDDTIHSLKISNSQNLEDFKLAASNITSPHQKTVGESNSFVFKIPTEKRKNIKTTSFLKAQRPPEALTALGPAATKIPHSIRDAQRN</sequence>